<keyword evidence="2" id="KW-1185">Reference proteome</keyword>
<dbReference type="Gramene" id="Solyc12g056290.2.1">
    <property type="protein sequence ID" value="Solyc12g056290.2.1"/>
    <property type="gene ID" value="Solyc12g056290.2"/>
</dbReference>
<dbReference type="Proteomes" id="UP000004994">
    <property type="component" value="Chromosome 12"/>
</dbReference>
<evidence type="ECO:0000313" key="1">
    <source>
        <dbReference type="EnsemblPlants" id="Solyc12g056290.2.1"/>
    </source>
</evidence>
<name>A0A3Q7JB08_SOLLC</name>
<accession>A0A3Q7JB08</accession>
<organism evidence="1">
    <name type="scientific">Solanum lycopersicum</name>
    <name type="common">Tomato</name>
    <name type="synonym">Lycopersicon esculentum</name>
    <dbReference type="NCBI Taxonomy" id="4081"/>
    <lineage>
        <taxon>Eukaryota</taxon>
        <taxon>Viridiplantae</taxon>
        <taxon>Streptophyta</taxon>
        <taxon>Embryophyta</taxon>
        <taxon>Tracheophyta</taxon>
        <taxon>Spermatophyta</taxon>
        <taxon>Magnoliopsida</taxon>
        <taxon>eudicotyledons</taxon>
        <taxon>Gunneridae</taxon>
        <taxon>Pentapetalae</taxon>
        <taxon>asterids</taxon>
        <taxon>lamiids</taxon>
        <taxon>Solanales</taxon>
        <taxon>Solanaceae</taxon>
        <taxon>Solanoideae</taxon>
        <taxon>Solaneae</taxon>
        <taxon>Solanum</taxon>
        <taxon>Solanum subgen. Lycopersicon</taxon>
    </lineage>
</organism>
<dbReference type="PaxDb" id="4081-Solyc12g056290.1.1"/>
<reference evidence="1" key="2">
    <citation type="submission" date="2019-01" db="UniProtKB">
        <authorList>
            <consortium name="EnsemblPlants"/>
        </authorList>
    </citation>
    <scope>IDENTIFICATION</scope>
    <source>
        <strain evidence="1">cv. Heinz 1706</strain>
    </source>
</reference>
<protein>
    <submittedName>
        <fullName evidence="1">Uncharacterized protein</fullName>
    </submittedName>
</protein>
<dbReference type="InParanoid" id="A0A3Q7JB08"/>
<dbReference type="AlphaFoldDB" id="A0A3Q7JB08"/>
<sequence length="66" mass="7548">MGFVSSGTSDKIGTIQRRLAWPLRKDDTHKSRNGPNFFARRRRWCSVGYNHNHFGLDVESSTGPNK</sequence>
<reference evidence="1" key="1">
    <citation type="journal article" date="2012" name="Nature">
        <title>The tomato genome sequence provides insights into fleshy fruit evolution.</title>
        <authorList>
            <consortium name="Tomato Genome Consortium"/>
        </authorList>
    </citation>
    <scope>NUCLEOTIDE SEQUENCE [LARGE SCALE GENOMIC DNA]</scope>
    <source>
        <strain evidence="1">cv. Heinz 1706</strain>
    </source>
</reference>
<evidence type="ECO:0000313" key="2">
    <source>
        <dbReference type="Proteomes" id="UP000004994"/>
    </source>
</evidence>
<dbReference type="EnsemblPlants" id="Solyc12g056290.2.1">
    <property type="protein sequence ID" value="Solyc12g056290.2.1"/>
    <property type="gene ID" value="Solyc12g056290.2"/>
</dbReference>
<proteinExistence type="predicted"/>